<dbReference type="InterPro" id="IPR026045">
    <property type="entry name" value="Ferric-bd"/>
</dbReference>
<feature type="chain" id="PRO_5018101893" evidence="3">
    <location>
        <begin position="27"/>
        <end position="343"/>
    </location>
</feature>
<sequence>MKPKHSFLAALALASTILLGSCGEPASDNKNTQAANDSTSITVYTSEPEDKVDEINAAFKEENPHIEVKVFRAGTGDLNARISSEKQSGNIEADVLWAADAPTFENYAEDGDLIKLADVDSDDIIDEAKDDENFYVGTRIIPTVIAYNTKEIAEGDAPTSWADLTDPKYKDKLVMPNPAVSGAAAFNASAWKNKPDLGEAWIKDLGKNSPMIAESNGPTSQEIAAGSRSVGVVVDYLVRDLADKGSPIALAYPSEGAPYVTEPAGVFKDSKKQEAAQKYISFLLSKKAQQIAVEQSYLPVRNDVGTPAGTPALADIELMDQDLEKITTGKDLAVEVFHQAVSS</sequence>
<dbReference type="PANTHER" id="PTHR30006:SF2">
    <property type="entry name" value="ABC TRANSPORTER SUBSTRATE-BINDING PROTEIN"/>
    <property type="match status" value="1"/>
</dbReference>
<dbReference type="GO" id="GO:0030288">
    <property type="term" value="C:outer membrane-bounded periplasmic space"/>
    <property type="evidence" value="ECO:0007669"/>
    <property type="project" value="TreeGrafter"/>
</dbReference>
<dbReference type="CDD" id="cd13547">
    <property type="entry name" value="PBP2_Fbp_like_2"/>
    <property type="match status" value="1"/>
</dbReference>
<accession>A0A3M0GHI9</accession>
<dbReference type="PROSITE" id="PS51257">
    <property type="entry name" value="PROKAR_LIPOPROTEIN"/>
    <property type="match status" value="1"/>
</dbReference>
<organism evidence="4 5">
    <name type="scientific">Corynebacterium macginleyi</name>
    <dbReference type="NCBI Taxonomy" id="38290"/>
    <lineage>
        <taxon>Bacteria</taxon>
        <taxon>Bacillati</taxon>
        <taxon>Actinomycetota</taxon>
        <taxon>Actinomycetes</taxon>
        <taxon>Mycobacteriales</taxon>
        <taxon>Corynebacteriaceae</taxon>
        <taxon>Corynebacterium</taxon>
    </lineage>
</organism>
<dbReference type="SUPFAM" id="SSF53850">
    <property type="entry name" value="Periplasmic binding protein-like II"/>
    <property type="match status" value="1"/>
</dbReference>
<feature type="signal peptide" evidence="3">
    <location>
        <begin position="1"/>
        <end position="26"/>
    </location>
</feature>
<dbReference type="Gene3D" id="3.40.190.10">
    <property type="entry name" value="Periplasmic binding protein-like II"/>
    <property type="match status" value="2"/>
</dbReference>
<name>A0A3M0GHI9_9CORY</name>
<comment type="caution">
    <text evidence="4">The sequence shown here is derived from an EMBL/GenBank/DDBJ whole genome shotgun (WGS) entry which is preliminary data.</text>
</comment>
<protein>
    <submittedName>
        <fullName evidence="4">Extracellular solute-binding protein</fullName>
    </submittedName>
</protein>
<dbReference type="GO" id="GO:0046872">
    <property type="term" value="F:metal ion binding"/>
    <property type="evidence" value="ECO:0007669"/>
    <property type="project" value="UniProtKB-KW"/>
</dbReference>
<keyword evidence="1 3" id="KW-0732">Signal</keyword>
<evidence type="ECO:0000313" key="4">
    <source>
        <dbReference type="EMBL" id="RMB56806.1"/>
    </source>
</evidence>
<dbReference type="Proteomes" id="UP000270649">
    <property type="component" value="Unassembled WGS sequence"/>
</dbReference>
<keyword evidence="2" id="KW-0408">Iron</keyword>
<evidence type="ECO:0000256" key="1">
    <source>
        <dbReference type="ARBA" id="ARBA00022729"/>
    </source>
</evidence>
<proteinExistence type="predicted"/>
<dbReference type="PIRSF" id="PIRSF002825">
    <property type="entry name" value="CfbpA"/>
    <property type="match status" value="1"/>
</dbReference>
<evidence type="ECO:0000256" key="2">
    <source>
        <dbReference type="PIRSR" id="PIRSR002825-1"/>
    </source>
</evidence>
<dbReference type="GO" id="GO:0030976">
    <property type="term" value="F:thiamine pyrophosphate binding"/>
    <property type="evidence" value="ECO:0007669"/>
    <property type="project" value="TreeGrafter"/>
</dbReference>
<dbReference type="AlphaFoldDB" id="A0A3M0GHI9"/>
<evidence type="ECO:0000256" key="3">
    <source>
        <dbReference type="SAM" id="SignalP"/>
    </source>
</evidence>
<evidence type="ECO:0000313" key="5">
    <source>
        <dbReference type="Proteomes" id="UP000270649"/>
    </source>
</evidence>
<dbReference type="GO" id="GO:0015888">
    <property type="term" value="P:thiamine transport"/>
    <property type="evidence" value="ECO:0007669"/>
    <property type="project" value="TreeGrafter"/>
</dbReference>
<dbReference type="GO" id="GO:0030975">
    <property type="term" value="F:thiamine binding"/>
    <property type="evidence" value="ECO:0007669"/>
    <property type="project" value="TreeGrafter"/>
</dbReference>
<dbReference type="Pfam" id="PF13343">
    <property type="entry name" value="SBP_bac_6"/>
    <property type="match status" value="1"/>
</dbReference>
<reference evidence="4 5" key="1">
    <citation type="submission" date="2018-10" db="EMBL/GenBank/DDBJ databases">
        <title>Corynebacterium macginleyi genome sequencing and assembly of the type strain and two clinical samples.</title>
        <authorList>
            <person name="Bernier A.-M."/>
            <person name="Bernard K."/>
        </authorList>
    </citation>
    <scope>NUCLEOTIDE SEQUENCE [LARGE SCALE GENOMIC DNA]</scope>
    <source>
        <strain evidence="4 5">NML 120205</strain>
    </source>
</reference>
<dbReference type="EMBL" id="REGC01000019">
    <property type="protein sequence ID" value="RMB56806.1"/>
    <property type="molecule type" value="Genomic_DNA"/>
</dbReference>
<feature type="binding site" evidence="2">
    <location>
        <position position="236"/>
    </location>
    <ligand>
        <name>Fe cation</name>
        <dbReference type="ChEBI" id="CHEBI:24875"/>
    </ligand>
</feature>
<gene>
    <name evidence="4" type="ORF">D9543_10485</name>
</gene>
<dbReference type="PANTHER" id="PTHR30006">
    <property type="entry name" value="THIAMINE-BINDING PERIPLASMIC PROTEIN-RELATED"/>
    <property type="match status" value="1"/>
</dbReference>
<keyword evidence="2" id="KW-0479">Metal-binding</keyword>
<dbReference type="RefSeq" id="WP_121928220.1">
    <property type="nucleotide sequence ID" value="NZ_CP068291.1"/>
</dbReference>